<dbReference type="AlphaFoldDB" id="A0A2R4X3H2"/>
<gene>
    <name evidence="1" type="ORF">HARCEL1_11820</name>
</gene>
<name>A0A2R4X3H2_9EURY</name>
<organism evidence="1 2">
    <name type="scientific">Halococcoides cellulosivorans</name>
    <dbReference type="NCBI Taxonomy" id="1679096"/>
    <lineage>
        <taxon>Archaea</taxon>
        <taxon>Methanobacteriati</taxon>
        <taxon>Methanobacteriota</taxon>
        <taxon>Stenosarchaea group</taxon>
        <taxon>Halobacteria</taxon>
        <taxon>Halobacteriales</taxon>
        <taxon>Haloarculaceae</taxon>
        <taxon>Halococcoides</taxon>
    </lineage>
</organism>
<protein>
    <submittedName>
        <fullName evidence="1">Uncharacterized protein</fullName>
    </submittedName>
</protein>
<sequence length="339" mass="36669">MSVIAGAVDCVSEPVLTSGDRFEHVMALHFDPQGSASRGVVRAIVDRDGRVDEPGFVDRSRLYTVAMDSPYDARIEGAIEIDGAQSVVAGLPEAEDRTFLGFEDPNLWREDGTVHLYCTIPLLDRSSDTLSMYLGHAEGPDIDTLSMTAPTLGPEPDHAGAKELAVAPLTRAGVRHNLVESSDRRDGRTYSVLRTATATDLGTPWRYGGVALHPDDLPHDWCAGHLSTGPLLPRSFVDLGPDRRVGLLNGRSATERVAGRDRFGTFAVGMMVYNTETGTVEWVSDRPLIDDPAARTITFASAFRELEDTGVIYAHVDDDSIRAYRVDPDALAALVPPAA</sequence>
<dbReference type="RefSeq" id="WP_108383792.1">
    <property type="nucleotide sequence ID" value="NZ_CP028858.1"/>
</dbReference>
<proteinExistence type="predicted"/>
<dbReference type="EMBL" id="CP028858">
    <property type="protein sequence ID" value="AWB28344.1"/>
    <property type="molecule type" value="Genomic_DNA"/>
</dbReference>
<evidence type="ECO:0000313" key="2">
    <source>
        <dbReference type="Proteomes" id="UP000244727"/>
    </source>
</evidence>
<dbReference type="KEGG" id="harc:HARCEL1_11820"/>
<dbReference type="GeneID" id="36513205"/>
<accession>A0A2R4X3H2</accession>
<dbReference type="Proteomes" id="UP000244727">
    <property type="component" value="Chromosome"/>
</dbReference>
<keyword evidence="2" id="KW-1185">Reference proteome</keyword>
<evidence type="ECO:0000313" key="1">
    <source>
        <dbReference type="EMBL" id="AWB28344.1"/>
    </source>
</evidence>
<reference evidence="1 2" key="1">
    <citation type="submission" date="2018-04" db="EMBL/GenBank/DDBJ databases">
        <title>Halococcoides cellulosivorans gen. nov., sp. nov., an extremely halophilic cellulose-utilizing haloarchaeon from hypersaline lakes.</title>
        <authorList>
            <person name="Sorokin D.Y."/>
            <person name="Toshchakov S.V."/>
            <person name="Samarov N.I."/>
            <person name="Korzhenkov A."/>
            <person name="Kublanov I.V."/>
        </authorList>
    </citation>
    <scope>NUCLEOTIDE SEQUENCE [LARGE SCALE GENOMIC DNA]</scope>
    <source>
        <strain evidence="1 2">HArcel1</strain>
    </source>
</reference>